<dbReference type="NCBIfam" id="TIGR00326">
    <property type="entry name" value="eubact_ribD"/>
    <property type="match status" value="1"/>
</dbReference>
<evidence type="ECO:0000256" key="1">
    <source>
        <dbReference type="ARBA" id="ARBA00002151"/>
    </source>
</evidence>
<keyword evidence="8 14" id="KW-0862">Zinc</keyword>
<comment type="similarity">
    <text evidence="4 14">In the N-terminal section; belongs to the cytidine and deoxycytidylate deaminase family.</text>
</comment>
<dbReference type="InterPro" id="IPR004794">
    <property type="entry name" value="Eubact_RibD"/>
</dbReference>
<feature type="domain" description="CMP/dCMP-type deaminase" evidence="18">
    <location>
        <begin position="15"/>
        <end position="130"/>
    </location>
</feature>
<feature type="active site" description="Proton donor" evidence="15">
    <location>
        <position position="65"/>
    </location>
</feature>
<evidence type="ECO:0000256" key="6">
    <source>
        <dbReference type="ARBA" id="ARBA00022619"/>
    </source>
</evidence>
<comment type="caution">
    <text evidence="19">The sequence shown here is derived from an EMBL/GenBank/DDBJ whole genome shotgun (WGS) entry which is preliminary data.</text>
</comment>
<sequence length="386" mass="40624">MDNSFRTPAPEHFTAAEILGMETALSAARQGVRSSNPLVGAVIIDADGTFLAIGYHKGAGTPHAEADVINRLLGTGVKRDLSAATLIVTLEPCSHVGRTGPCTQAIIDAGIGNVVYALPDPHIPAAGGAQILHNEGINVRMGLMAAEAEDLNRRWFVAVRENRPFITARLAQTVDGRIAAVDGTSQWITSQESRQDSHELRARVDAIVVGTGTVMADNPRLTARAADGSDAEHQPLRVVMGKREIPADAAVKGVSGTPSSPDRLGDEDFLALRTHDPAAVVRELHGRGVGHLMIEGGAMINAAFLAQGLVDELVVYLAPTLLGSGIPALTDLGIGTLEQAQRWEWDATTTGPVEILGPDLKLTLMPAKAHAREQRPDAHGAGEQGS</sequence>
<evidence type="ECO:0000256" key="16">
    <source>
        <dbReference type="PIRSR" id="PIRSR006769-2"/>
    </source>
</evidence>
<gene>
    <name evidence="19" type="primary">ribD</name>
    <name evidence="19" type="ORF">CVS29_09980</name>
</gene>
<comment type="pathway">
    <text evidence="2 14">Cofactor biosynthesis; riboflavin biosynthesis; 5-amino-6-(D-ribitylamino)uracil from GTP: step 2/4.</text>
</comment>
<comment type="similarity">
    <text evidence="5 14">In the C-terminal section; belongs to the HTP reductase family.</text>
</comment>
<comment type="function">
    <text evidence="1 14">Converts 2,5-diamino-6-(ribosylamino)-4(3h)-pyrimidinone 5'-phosphate into 5-amino-6-(ribosylamino)-2,4(1h,3h)-pyrimidinedione 5'-phosphate.</text>
</comment>
<feature type="binding site" evidence="16">
    <location>
        <position position="201"/>
    </location>
    <ligand>
        <name>substrate</name>
    </ligand>
</feature>
<evidence type="ECO:0000259" key="18">
    <source>
        <dbReference type="PROSITE" id="PS51747"/>
    </source>
</evidence>
<dbReference type="InterPro" id="IPR050765">
    <property type="entry name" value="Riboflavin_Biosynth_HTPR"/>
</dbReference>
<evidence type="ECO:0000313" key="20">
    <source>
        <dbReference type="Proteomes" id="UP000246303"/>
    </source>
</evidence>
<dbReference type="GO" id="GO:0009231">
    <property type="term" value="P:riboflavin biosynthetic process"/>
    <property type="evidence" value="ECO:0007669"/>
    <property type="project" value="UniProtKB-UniPathway"/>
</dbReference>
<dbReference type="EC" id="3.5.4.26" evidence="14"/>
<dbReference type="InterPro" id="IPR024072">
    <property type="entry name" value="DHFR-like_dom_sf"/>
</dbReference>
<protein>
    <recommendedName>
        <fullName evidence="14">Riboflavin biosynthesis protein RibD</fullName>
    </recommendedName>
    <domain>
        <recommendedName>
            <fullName evidence="14">Diaminohydroxyphosphoribosylaminopyrimidine deaminase</fullName>
            <shortName evidence="14">DRAP deaminase</shortName>
            <ecNumber evidence="14">3.5.4.26</ecNumber>
        </recommendedName>
        <alternativeName>
            <fullName evidence="14">Riboflavin-specific deaminase</fullName>
        </alternativeName>
    </domain>
    <domain>
        <recommendedName>
            <fullName evidence="14">5-amino-6-(5-phosphoribosylamino)uracil reductase</fullName>
            <ecNumber evidence="14">1.1.1.193</ecNumber>
        </recommendedName>
        <alternativeName>
            <fullName evidence="14">HTP reductase</fullName>
        </alternativeName>
    </domain>
</protein>
<feature type="binding site" evidence="17">
    <location>
        <position position="102"/>
    </location>
    <ligand>
        <name>Zn(2+)</name>
        <dbReference type="ChEBI" id="CHEBI:29105"/>
        <note>catalytic</note>
    </ligand>
</feature>
<dbReference type="Gene3D" id="3.40.430.10">
    <property type="entry name" value="Dihydrofolate Reductase, subunit A"/>
    <property type="match status" value="1"/>
</dbReference>
<dbReference type="GO" id="GO:0008835">
    <property type="term" value="F:diaminohydroxyphosphoribosylaminopyrimidine deaminase activity"/>
    <property type="evidence" value="ECO:0007669"/>
    <property type="project" value="UniProtKB-EC"/>
</dbReference>
<feature type="binding site" evidence="16">
    <location>
        <position position="217"/>
    </location>
    <ligand>
        <name>NADP(+)</name>
        <dbReference type="ChEBI" id="CHEBI:58349"/>
    </ligand>
</feature>
<feature type="binding site" evidence="16">
    <location>
        <position position="171"/>
    </location>
    <ligand>
        <name>NADP(+)</name>
        <dbReference type="ChEBI" id="CHEBI:58349"/>
    </ligand>
</feature>
<dbReference type="PROSITE" id="PS00903">
    <property type="entry name" value="CYT_DCMP_DEAMINASES_1"/>
    <property type="match status" value="1"/>
</dbReference>
<proteinExistence type="inferred from homology"/>
<evidence type="ECO:0000256" key="2">
    <source>
        <dbReference type="ARBA" id="ARBA00004882"/>
    </source>
</evidence>
<feature type="binding site" evidence="16">
    <location>
        <position position="221"/>
    </location>
    <ligand>
        <name>NADP(+)</name>
        <dbReference type="ChEBI" id="CHEBI:58349"/>
    </ligand>
</feature>
<evidence type="ECO:0000256" key="15">
    <source>
        <dbReference type="PIRSR" id="PIRSR006769-1"/>
    </source>
</evidence>
<reference evidence="19 20" key="1">
    <citation type="submission" date="2018-05" db="EMBL/GenBank/DDBJ databases">
        <title>Genetic diversity of glacier-inhabiting Cryobacterium bacteria in China and description of Cryobacterium mengkeensis sp. nov. and Arthrobacter glacialis sp. nov.</title>
        <authorList>
            <person name="Liu Q."/>
            <person name="Xin Y.-H."/>
        </authorList>
    </citation>
    <scope>NUCLEOTIDE SEQUENCE [LARGE SCALE GENOMIC DNA]</scope>
    <source>
        <strain evidence="19 20">GP3</strain>
    </source>
</reference>
<dbReference type="InterPro" id="IPR016192">
    <property type="entry name" value="APOBEC/CMP_deaminase_Zn-bd"/>
</dbReference>
<feature type="binding site" evidence="16">
    <location>
        <position position="187"/>
    </location>
    <ligand>
        <name>NADP(+)</name>
        <dbReference type="ChEBI" id="CHEBI:58349"/>
    </ligand>
</feature>
<dbReference type="CDD" id="cd01284">
    <property type="entry name" value="Riboflavin_deaminase-reductase"/>
    <property type="match status" value="1"/>
</dbReference>
<evidence type="ECO:0000313" key="19">
    <source>
        <dbReference type="EMBL" id="PXA65638.1"/>
    </source>
</evidence>
<comment type="catalytic activity">
    <reaction evidence="12 14">
        <text>5-amino-6-(5-phospho-D-ribitylamino)uracil + NADP(+) = 5-amino-6-(5-phospho-D-ribosylamino)uracil + NADPH + H(+)</text>
        <dbReference type="Rhea" id="RHEA:17845"/>
        <dbReference type="ChEBI" id="CHEBI:15378"/>
        <dbReference type="ChEBI" id="CHEBI:57783"/>
        <dbReference type="ChEBI" id="CHEBI:58349"/>
        <dbReference type="ChEBI" id="CHEBI:58421"/>
        <dbReference type="ChEBI" id="CHEBI:58453"/>
        <dbReference type="EC" id="1.1.1.193"/>
    </reaction>
</comment>
<evidence type="ECO:0000256" key="9">
    <source>
        <dbReference type="ARBA" id="ARBA00022857"/>
    </source>
</evidence>
<evidence type="ECO:0000256" key="17">
    <source>
        <dbReference type="PIRSR" id="PIRSR006769-3"/>
    </source>
</evidence>
<dbReference type="InterPro" id="IPR002125">
    <property type="entry name" value="CMP_dCMP_dom"/>
</dbReference>
<dbReference type="EC" id="1.1.1.193" evidence="14"/>
<evidence type="ECO:0000256" key="11">
    <source>
        <dbReference type="ARBA" id="ARBA00023268"/>
    </source>
</evidence>
<dbReference type="PIRSF" id="PIRSF006769">
    <property type="entry name" value="RibD"/>
    <property type="match status" value="1"/>
</dbReference>
<dbReference type="Pfam" id="PF01872">
    <property type="entry name" value="RibD_C"/>
    <property type="match status" value="1"/>
</dbReference>
<feature type="binding site" evidence="16">
    <location>
        <position position="224"/>
    </location>
    <ligand>
        <name>substrate</name>
    </ligand>
</feature>
<keyword evidence="20" id="KW-1185">Reference proteome</keyword>
<dbReference type="PANTHER" id="PTHR38011">
    <property type="entry name" value="DIHYDROFOLATE REDUCTASE FAMILY PROTEIN (AFU_ORTHOLOGUE AFUA_8G06820)"/>
    <property type="match status" value="1"/>
</dbReference>
<dbReference type="PANTHER" id="PTHR38011:SF7">
    <property type="entry name" value="2,5-DIAMINO-6-RIBOSYLAMINO-4(3H)-PYRIMIDINONE 5'-PHOSPHATE REDUCTASE"/>
    <property type="match status" value="1"/>
</dbReference>
<dbReference type="GO" id="GO:0008270">
    <property type="term" value="F:zinc ion binding"/>
    <property type="evidence" value="ECO:0007669"/>
    <property type="project" value="InterPro"/>
</dbReference>
<keyword evidence="14" id="KW-0378">Hydrolase</keyword>
<dbReference type="AlphaFoldDB" id="A0A2V3DSZ0"/>
<evidence type="ECO:0000256" key="3">
    <source>
        <dbReference type="ARBA" id="ARBA00004910"/>
    </source>
</evidence>
<keyword evidence="7 14" id="KW-0479">Metal-binding</keyword>
<dbReference type="EMBL" id="QHLZ01000005">
    <property type="protein sequence ID" value="PXA65638.1"/>
    <property type="molecule type" value="Genomic_DNA"/>
</dbReference>
<dbReference type="Gene3D" id="3.40.140.10">
    <property type="entry name" value="Cytidine Deaminase, domain 2"/>
    <property type="match status" value="1"/>
</dbReference>
<name>A0A2V3DSZ0_9MICC</name>
<comment type="catalytic activity">
    <reaction evidence="13 14">
        <text>2,5-diamino-6-hydroxy-4-(5-phosphoribosylamino)-pyrimidine + H2O + H(+) = 5-amino-6-(5-phospho-D-ribosylamino)uracil + NH4(+)</text>
        <dbReference type="Rhea" id="RHEA:21868"/>
        <dbReference type="ChEBI" id="CHEBI:15377"/>
        <dbReference type="ChEBI" id="CHEBI:15378"/>
        <dbReference type="ChEBI" id="CHEBI:28938"/>
        <dbReference type="ChEBI" id="CHEBI:58453"/>
        <dbReference type="ChEBI" id="CHEBI:58614"/>
        <dbReference type="EC" id="3.5.4.26"/>
    </reaction>
</comment>
<dbReference type="GO" id="GO:0008703">
    <property type="term" value="F:5-amino-6-(5-phosphoribosylamino)uracil reductase activity"/>
    <property type="evidence" value="ECO:0007669"/>
    <property type="project" value="UniProtKB-EC"/>
</dbReference>
<keyword evidence="11" id="KW-0511">Multifunctional enzyme</keyword>
<comment type="cofactor">
    <cofactor evidence="14 17">
        <name>Zn(2+)</name>
        <dbReference type="ChEBI" id="CHEBI:29105"/>
    </cofactor>
    <text evidence="14 17">Binds 1 zinc ion.</text>
</comment>
<keyword evidence="10 14" id="KW-0560">Oxidoreductase</keyword>
<feature type="binding site" evidence="17">
    <location>
        <position position="93"/>
    </location>
    <ligand>
        <name>Zn(2+)</name>
        <dbReference type="ChEBI" id="CHEBI:29105"/>
        <note>catalytic</note>
    </ligand>
</feature>
<accession>A0A2V3DSZ0</accession>
<organism evidence="19 20">
    <name type="scientific">Arthrobacter psychrochitiniphilus</name>
    <dbReference type="NCBI Taxonomy" id="291045"/>
    <lineage>
        <taxon>Bacteria</taxon>
        <taxon>Bacillati</taxon>
        <taxon>Actinomycetota</taxon>
        <taxon>Actinomycetes</taxon>
        <taxon>Micrococcales</taxon>
        <taxon>Micrococcaceae</taxon>
        <taxon>Arthrobacter</taxon>
    </lineage>
</organism>
<feature type="binding site" evidence="16">
    <location>
        <begin position="297"/>
        <end position="303"/>
    </location>
    <ligand>
        <name>NADP(+)</name>
        <dbReference type="ChEBI" id="CHEBI:58349"/>
    </ligand>
</feature>
<dbReference type="OrthoDB" id="9800865at2"/>
<dbReference type="SUPFAM" id="SSF53597">
    <property type="entry name" value="Dihydrofolate reductase-like"/>
    <property type="match status" value="1"/>
</dbReference>
<dbReference type="InterPro" id="IPR002734">
    <property type="entry name" value="RibDG_C"/>
</dbReference>
<evidence type="ECO:0000256" key="4">
    <source>
        <dbReference type="ARBA" id="ARBA00005259"/>
    </source>
</evidence>
<dbReference type="Pfam" id="PF00383">
    <property type="entry name" value="dCMP_cyt_deam_1"/>
    <property type="match status" value="1"/>
</dbReference>
<keyword evidence="6 14" id="KW-0686">Riboflavin biosynthesis</keyword>
<feature type="binding site" evidence="16">
    <location>
        <position position="213"/>
    </location>
    <ligand>
        <name>NADP(+)</name>
        <dbReference type="ChEBI" id="CHEBI:58349"/>
    </ligand>
</feature>
<feature type="binding site" evidence="17">
    <location>
        <position position="63"/>
    </location>
    <ligand>
        <name>Zn(2+)</name>
        <dbReference type="ChEBI" id="CHEBI:29105"/>
        <note>catalytic</note>
    </ligand>
</feature>
<dbReference type="SUPFAM" id="SSF53927">
    <property type="entry name" value="Cytidine deaminase-like"/>
    <property type="match status" value="1"/>
</dbReference>
<evidence type="ECO:0000256" key="13">
    <source>
        <dbReference type="ARBA" id="ARBA00049886"/>
    </source>
</evidence>
<feature type="binding site" evidence="16">
    <location>
        <position position="295"/>
    </location>
    <ligand>
        <name>substrate</name>
    </ligand>
</feature>
<dbReference type="PROSITE" id="PS51747">
    <property type="entry name" value="CYT_DCMP_DEAMINASES_2"/>
    <property type="match status" value="1"/>
</dbReference>
<dbReference type="UniPathway" id="UPA00275">
    <property type="reaction ID" value="UER00401"/>
</dbReference>
<evidence type="ECO:0000256" key="12">
    <source>
        <dbReference type="ARBA" id="ARBA00049861"/>
    </source>
</evidence>
<dbReference type="InterPro" id="IPR016193">
    <property type="entry name" value="Cytidine_deaminase-like"/>
</dbReference>
<evidence type="ECO:0000256" key="14">
    <source>
        <dbReference type="PIRNR" id="PIRNR006769"/>
    </source>
</evidence>
<evidence type="ECO:0000256" key="5">
    <source>
        <dbReference type="ARBA" id="ARBA00007417"/>
    </source>
</evidence>
<comment type="pathway">
    <text evidence="3 14">Cofactor biosynthesis; riboflavin biosynthesis; 5-amino-6-(D-ribitylamino)uracil from GTP: step 3/4.</text>
</comment>
<evidence type="ECO:0000256" key="10">
    <source>
        <dbReference type="ARBA" id="ARBA00023002"/>
    </source>
</evidence>
<feature type="binding site" evidence="16">
    <location>
        <position position="185"/>
    </location>
    <ligand>
        <name>substrate</name>
    </ligand>
</feature>
<evidence type="ECO:0000256" key="8">
    <source>
        <dbReference type="ARBA" id="ARBA00022833"/>
    </source>
</evidence>
<keyword evidence="9 14" id="KW-0521">NADP</keyword>
<evidence type="ECO:0000256" key="7">
    <source>
        <dbReference type="ARBA" id="ARBA00022723"/>
    </source>
</evidence>
<dbReference type="Proteomes" id="UP000246303">
    <property type="component" value="Unassembled WGS sequence"/>
</dbReference>